<dbReference type="Pfam" id="PF13443">
    <property type="entry name" value="HTH_26"/>
    <property type="match status" value="1"/>
</dbReference>
<dbReference type="SUPFAM" id="SSF47413">
    <property type="entry name" value="lambda repressor-like DNA-binding domains"/>
    <property type="match status" value="1"/>
</dbReference>
<feature type="domain" description="HTH cro/C1-type" evidence="1">
    <location>
        <begin position="23"/>
        <end position="69"/>
    </location>
</feature>
<dbReference type="RefSeq" id="WP_081867308.1">
    <property type="nucleotide sequence ID" value="NZ_ATLK01000001.1"/>
</dbReference>
<evidence type="ECO:0000313" key="3">
    <source>
        <dbReference type="Proteomes" id="UP000028730"/>
    </source>
</evidence>
<dbReference type="OrthoDB" id="7876607at2"/>
<dbReference type="STRING" id="1341695.BBOMB_1068"/>
<gene>
    <name evidence="2" type="ORF">BBOMB_1068</name>
</gene>
<sequence length="85" mass="9262">MITNTSTDTWLGQKVQSVIASSGIKKTAVAEKTGMPYSTLNSKLRGYSSFTFDDIIRIAQVLKCDPCVFLPPSFRQSGMVQKVAA</sequence>
<accession>A0A080N3Q8</accession>
<dbReference type="InterPro" id="IPR001387">
    <property type="entry name" value="Cro/C1-type_HTH"/>
</dbReference>
<name>A0A080N3Q8_9BIFI</name>
<evidence type="ECO:0000259" key="1">
    <source>
        <dbReference type="PROSITE" id="PS50943"/>
    </source>
</evidence>
<protein>
    <submittedName>
        <fullName evidence="2">Cro/C1-type HTH DNA-binding domain</fullName>
    </submittedName>
</protein>
<dbReference type="PROSITE" id="PS50943">
    <property type="entry name" value="HTH_CROC1"/>
    <property type="match status" value="1"/>
</dbReference>
<dbReference type="eggNOG" id="ENOG5031YKM">
    <property type="taxonomic scope" value="Bacteria"/>
</dbReference>
<organism evidence="2 3">
    <name type="scientific">Bifidobacterium bombi DSM 19703</name>
    <dbReference type="NCBI Taxonomy" id="1341695"/>
    <lineage>
        <taxon>Bacteria</taxon>
        <taxon>Bacillati</taxon>
        <taxon>Actinomycetota</taxon>
        <taxon>Actinomycetes</taxon>
        <taxon>Bifidobacteriales</taxon>
        <taxon>Bifidobacteriaceae</taxon>
        <taxon>Bifidobacterium</taxon>
    </lineage>
</organism>
<comment type="caution">
    <text evidence="2">The sequence shown here is derived from an EMBL/GenBank/DDBJ whole genome shotgun (WGS) entry which is preliminary data.</text>
</comment>
<evidence type="ECO:0000313" key="2">
    <source>
        <dbReference type="EMBL" id="KFF31681.1"/>
    </source>
</evidence>
<dbReference type="GO" id="GO:0003677">
    <property type="term" value="F:DNA binding"/>
    <property type="evidence" value="ECO:0007669"/>
    <property type="project" value="UniProtKB-KW"/>
</dbReference>
<reference evidence="2 3" key="1">
    <citation type="journal article" date="2014" name="Appl. Environ. Microbiol.">
        <title>Genomic encyclopedia of type strains of the genus Bifidobacterium.</title>
        <authorList>
            <person name="Milani C."/>
            <person name="Lugli G.A."/>
            <person name="Duranti S."/>
            <person name="Turroni F."/>
            <person name="Bottacini F."/>
            <person name="Mangifesta M."/>
            <person name="Sanchez B."/>
            <person name="Viappiani A."/>
            <person name="Mancabelli L."/>
            <person name="Taminiau B."/>
            <person name="Delcenserie V."/>
            <person name="Barrangou R."/>
            <person name="Margolles A."/>
            <person name="van Sinderen D."/>
            <person name="Ventura M."/>
        </authorList>
    </citation>
    <scope>NUCLEOTIDE SEQUENCE [LARGE SCALE GENOMIC DNA]</scope>
    <source>
        <strain evidence="2 3">DSM 19703</strain>
    </source>
</reference>
<dbReference type="EMBL" id="ATLK01000001">
    <property type="protein sequence ID" value="KFF31681.1"/>
    <property type="molecule type" value="Genomic_DNA"/>
</dbReference>
<keyword evidence="2" id="KW-0238">DNA-binding</keyword>
<dbReference type="CDD" id="cd00093">
    <property type="entry name" value="HTH_XRE"/>
    <property type="match status" value="1"/>
</dbReference>
<dbReference type="AlphaFoldDB" id="A0A080N3Q8"/>
<dbReference type="Gene3D" id="1.10.260.40">
    <property type="entry name" value="lambda repressor-like DNA-binding domains"/>
    <property type="match status" value="1"/>
</dbReference>
<keyword evidence="3" id="KW-1185">Reference proteome</keyword>
<proteinExistence type="predicted"/>
<dbReference type="Proteomes" id="UP000028730">
    <property type="component" value="Unassembled WGS sequence"/>
</dbReference>
<dbReference type="InterPro" id="IPR010982">
    <property type="entry name" value="Lambda_DNA-bd_dom_sf"/>
</dbReference>